<evidence type="ECO:0000256" key="9">
    <source>
        <dbReference type="ARBA" id="ARBA00030998"/>
    </source>
</evidence>
<comment type="subunit">
    <text evidence="11">The RNAP catalytic core consists of 2 alpha, 1 beta, 1 beta' and 1 omega subunit. When a sigma factor is associated with the core the holoenzyme is formed, which can initiate transcription.</text>
</comment>
<evidence type="ECO:0000256" key="7">
    <source>
        <dbReference type="ARBA" id="ARBA00023163"/>
    </source>
</evidence>
<proteinExistence type="inferred from homology"/>
<keyword evidence="5 11" id="KW-0808">Transferase</keyword>
<dbReference type="RefSeq" id="WP_211927678.1">
    <property type="nucleotide sequence ID" value="NZ_JAGQFT020000010.1"/>
</dbReference>
<evidence type="ECO:0000256" key="4">
    <source>
        <dbReference type="ARBA" id="ARBA00022478"/>
    </source>
</evidence>
<dbReference type="InterPro" id="IPR036161">
    <property type="entry name" value="RPB6/omega-like_sf"/>
</dbReference>
<dbReference type="GO" id="GO:0000428">
    <property type="term" value="C:DNA-directed RNA polymerase complex"/>
    <property type="evidence" value="ECO:0007669"/>
    <property type="project" value="UniProtKB-KW"/>
</dbReference>
<comment type="similarity">
    <text evidence="1 11">Belongs to the RNA polymerase subunit omega family.</text>
</comment>
<organism evidence="12">
    <name type="scientific">Coralloluteibacterium stylophorae</name>
    <dbReference type="NCBI Taxonomy" id="1776034"/>
    <lineage>
        <taxon>Bacteria</taxon>
        <taxon>Pseudomonadati</taxon>
        <taxon>Pseudomonadota</taxon>
        <taxon>Gammaproteobacteria</taxon>
        <taxon>Lysobacterales</taxon>
        <taxon>Lysobacteraceae</taxon>
        <taxon>Coralloluteibacterium</taxon>
    </lineage>
</organism>
<protein>
    <recommendedName>
        <fullName evidence="3 11">DNA-directed RNA polymerase subunit omega</fullName>
        <shortName evidence="11">RNAP omega subunit</shortName>
        <ecNumber evidence="2 11">2.7.7.6</ecNumber>
    </recommendedName>
    <alternativeName>
        <fullName evidence="9 11">RNA polymerase omega subunit</fullName>
    </alternativeName>
    <alternativeName>
        <fullName evidence="8 11">Transcriptase subunit omega</fullName>
    </alternativeName>
</protein>
<comment type="caution">
    <text evidence="12">The sequence shown here is derived from an EMBL/GenBank/DDBJ whole genome shotgun (WGS) entry which is preliminary data.</text>
</comment>
<dbReference type="SUPFAM" id="SSF63562">
    <property type="entry name" value="RPB6/omega subunit-like"/>
    <property type="match status" value="1"/>
</dbReference>
<dbReference type="EC" id="2.7.7.6" evidence="2 11"/>
<comment type="catalytic activity">
    <reaction evidence="10 11">
        <text>RNA(n) + a ribonucleoside 5'-triphosphate = RNA(n+1) + diphosphate</text>
        <dbReference type="Rhea" id="RHEA:21248"/>
        <dbReference type="Rhea" id="RHEA-COMP:14527"/>
        <dbReference type="Rhea" id="RHEA-COMP:17342"/>
        <dbReference type="ChEBI" id="CHEBI:33019"/>
        <dbReference type="ChEBI" id="CHEBI:61557"/>
        <dbReference type="ChEBI" id="CHEBI:140395"/>
        <dbReference type="EC" id="2.7.7.6"/>
    </reaction>
</comment>
<dbReference type="GO" id="GO:0003899">
    <property type="term" value="F:DNA-directed RNA polymerase activity"/>
    <property type="evidence" value="ECO:0007669"/>
    <property type="project" value="UniProtKB-UniRule"/>
</dbReference>
<keyword evidence="6 11" id="KW-0548">Nucleotidyltransferase</keyword>
<dbReference type="GO" id="GO:0003677">
    <property type="term" value="F:DNA binding"/>
    <property type="evidence" value="ECO:0007669"/>
    <property type="project" value="UniProtKB-UniRule"/>
</dbReference>
<name>A0A8J7VV30_9GAMM</name>
<keyword evidence="4 11" id="KW-0240">DNA-directed RNA polymerase</keyword>
<evidence type="ECO:0000256" key="10">
    <source>
        <dbReference type="ARBA" id="ARBA00048552"/>
    </source>
</evidence>
<comment type="function">
    <text evidence="11">Promotes RNA polymerase assembly. Latches the N- and C-terminal regions of the beta' subunit thereby facilitating its interaction with the beta and alpha subunits.</text>
</comment>
<dbReference type="Pfam" id="PF01192">
    <property type="entry name" value="RNA_pol_Rpb6"/>
    <property type="match status" value="1"/>
</dbReference>
<dbReference type="NCBIfam" id="TIGR00690">
    <property type="entry name" value="rpoZ"/>
    <property type="match status" value="1"/>
</dbReference>
<dbReference type="InterPro" id="IPR006110">
    <property type="entry name" value="Pol_omega/Rpo6/RPB6"/>
</dbReference>
<evidence type="ECO:0000313" key="13">
    <source>
        <dbReference type="EMBL" id="MBS7458406.1"/>
    </source>
</evidence>
<dbReference type="PANTHER" id="PTHR34476:SF1">
    <property type="entry name" value="DNA-DIRECTED RNA POLYMERASE SUBUNIT OMEGA"/>
    <property type="match status" value="1"/>
</dbReference>
<evidence type="ECO:0000313" key="12">
    <source>
        <dbReference type="EMBL" id="MBR0563785.1"/>
    </source>
</evidence>
<evidence type="ECO:0000313" key="14">
    <source>
        <dbReference type="Proteomes" id="UP000675747"/>
    </source>
</evidence>
<accession>A0A8J7VV30</accession>
<evidence type="ECO:0000256" key="2">
    <source>
        <dbReference type="ARBA" id="ARBA00012418"/>
    </source>
</evidence>
<keyword evidence="14" id="KW-1185">Reference proteome</keyword>
<gene>
    <name evidence="11 12" type="primary">rpoZ</name>
    <name evidence="13" type="ORF">KB893_014800</name>
    <name evidence="12" type="ORF">KB893_14880</name>
</gene>
<evidence type="ECO:0000256" key="5">
    <source>
        <dbReference type="ARBA" id="ARBA00022679"/>
    </source>
</evidence>
<sequence length="98" mass="10997">MARITVEDCLEVVNNRFELVMMASKRARQLSKGVDPTIDNAESDDKPTVLALREIAARQVDQALIDEVEKAQRERAEREALEWAAAEVADDDKANDDL</sequence>
<evidence type="ECO:0000256" key="11">
    <source>
        <dbReference type="HAMAP-Rule" id="MF_00366"/>
    </source>
</evidence>
<evidence type="ECO:0000256" key="8">
    <source>
        <dbReference type="ARBA" id="ARBA00029924"/>
    </source>
</evidence>
<dbReference type="Proteomes" id="UP000675747">
    <property type="component" value="Unassembled WGS sequence"/>
</dbReference>
<dbReference type="HAMAP" id="MF_00366">
    <property type="entry name" value="RNApol_bact_RpoZ"/>
    <property type="match status" value="1"/>
</dbReference>
<evidence type="ECO:0000256" key="3">
    <source>
        <dbReference type="ARBA" id="ARBA00013725"/>
    </source>
</evidence>
<dbReference type="PANTHER" id="PTHR34476">
    <property type="entry name" value="DNA-DIRECTED RNA POLYMERASE SUBUNIT OMEGA"/>
    <property type="match status" value="1"/>
</dbReference>
<dbReference type="EMBL" id="JAGQFT010000177">
    <property type="protein sequence ID" value="MBR0563785.1"/>
    <property type="molecule type" value="Genomic_DNA"/>
</dbReference>
<dbReference type="InterPro" id="IPR003716">
    <property type="entry name" value="DNA-dir_RNA_pol_omega"/>
</dbReference>
<reference evidence="13 14" key="1">
    <citation type="journal article" date="2021" name="Microbiol. Resour. Announc.">
        <title>Draft Genome Sequence of Coralloluteibacterium stylophorae LMG 29479T.</title>
        <authorList>
            <person name="Karlyshev A.V."/>
            <person name="Kudryashova E.B."/>
            <person name="Ariskina E.V."/>
            <person name="Conroy A.P."/>
            <person name="Abidueva E.Y."/>
        </authorList>
    </citation>
    <scope>NUCLEOTIDE SEQUENCE [LARGE SCALE GENOMIC DNA]</scope>
    <source>
        <strain evidence="13 14">LMG 29479</strain>
    </source>
</reference>
<dbReference type="SMART" id="SM01409">
    <property type="entry name" value="RNA_pol_Rpb6"/>
    <property type="match status" value="1"/>
</dbReference>
<dbReference type="AlphaFoldDB" id="A0A8J7VV30"/>
<keyword evidence="7 11" id="KW-0804">Transcription</keyword>
<reference evidence="12" key="2">
    <citation type="submission" date="2021-04" db="EMBL/GenBank/DDBJ databases">
        <authorList>
            <person name="Karlyshev A.V."/>
        </authorList>
    </citation>
    <scope>NUCLEOTIDE SEQUENCE</scope>
    <source>
        <strain evidence="12">LMG 29479</strain>
    </source>
</reference>
<evidence type="ECO:0000256" key="1">
    <source>
        <dbReference type="ARBA" id="ARBA00006711"/>
    </source>
</evidence>
<dbReference type="EMBL" id="JAGQFT020000010">
    <property type="protein sequence ID" value="MBS7458406.1"/>
    <property type="molecule type" value="Genomic_DNA"/>
</dbReference>
<dbReference type="GO" id="GO:0006351">
    <property type="term" value="P:DNA-templated transcription"/>
    <property type="evidence" value="ECO:0007669"/>
    <property type="project" value="UniProtKB-UniRule"/>
</dbReference>
<evidence type="ECO:0000256" key="6">
    <source>
        <dbReference type="ARBA" id="ARBA00022695"/>
    </source>
</evidence>
<dbReference type="Gene3D" id="3.90.940.10">
    <property type="match status" value="1"/>
</dbReference>